<name>A0A0N4WB78_HAEPC</name>
<dbReference type="EMBL" id="UZAF01016707">
    <property type="protein sequence ID" value="VDO32663.1"/>
    <property type="molecule type" value="Genomic_DNA"/>
</dbReference>
<keyword evidence="2" id="KW-1185">Reference proteome</keyword>
<gene>
    <name evidence="1" type="ORF">HPLM_LOCUS7679</name>
</gene>
<evidence type="ECO:0000313" key="3">
    <source>
        <dbReference type="WBParaSite" id="HPLM_0000768701-mRNA-1"/>
    </source>
</evidence>
<evidence type="ECO:0000313" key="2">
    <source>
        <dbReference type="Proteomes" id="UP000268014"/>
    </source>
</evidence>
<accession>A0A0N4WB78</accession>
<dbReference type="Proteomes" id="UP000268014">
    <property type="component" value="Unassembled WGS sequence"/>
</dbReference>
<dbReference type="WBParaSite" id="HPLM_0000768701-mRNA-1">
    <property type="protein sequence ID" value="HPLM_0000768701-mRNA-1"/>
    <property type="gene ID" value="HPLM_0000768701"/>
</dbReference>
<reference evidence="3" key="1">
    <citation type="submission" date="2017-02" db="UniProtKB">
        <authorList>
            <consortium name="WormBaseParasite"/>
        </authorList>
    </citation>
    <scope>IDENTIFICATION</scope>
</reference>
<evidence type="ECO:0000313" key="1">
    <source>
        <dbReference type="EMBL" id="VDO32663.1"/>
    </source>
</evidence>
<sequence length="70" mass="8089">MLVRSHGRIDPKPVTTSFWNAPMSSNSIRIRDSWCVSVRYRNLLEPTKTVLLSSQTSLLRINRSQVVEEM</sequence>
<dbReference type="OrthoDB" id="10569142at2759"/>
<protein>
    <submittedName>
        <fullName evidence="1 3">Uncharacterized protein</fullName>
    </submittedName>
</protein>
<proteinExistence type="predicted"/>
<dbReference type="AlphaFoldDB" id="A0A0N4WB78"/>
<reference evidence="1 2" key="2">
    <citation type="submission" date="2018-11" db="EMBL/GenBank/DDBJ databases">
        <authorList>
            <consortium name="Pathogen Informatics"/>
        </authorList>
    </citation>
    <scope>NUCLEOTIDE SEQUENCE [LARGE SCALE GENOMIC DNA]</scope>
    <source>
        <strain evidence="1 2">MHpl1</strain>
    </source>
</reference>
<organism evidence="3">
    <name type="scientific">Haemonchus placei</name>
    <name type="common">Barber's pole worm</name>
    <dbReference type="NCBI Taxonomy" id="6290"/>
    <lineage>
        <taxon>Eukaryota</taxon>
        <taxon>Metazoa</taxon>
        <taxon>Ecdysozoa</taxon>
        <taxon>Nematoda</taxon>
        <taxon>Chromadorea</taxon>
        <taxon>Rhabditida</taxon>
        <taxon>Rhabditina</taxon>
        <taxon>Rhabditomorpha</taxon>
        <taxon>Strongyloidea</taxon>
        <taxon>Trichostrongylidae</taxon>
        <taxon>Haemonchus</taxon>
    </lineage>
</organism>